<comment type="caution">
    <text evidence="3">The sequence shown here is derived from an EMBL/GenBank/DDBJ whole genome shotgun (WGS) entry which is preliminary data.</text>
</comment>
<organism evidence="3 4">
    <name type="scientific">Coniophora puteana (strain RWD-64-598)</name>
    <name type="common">Brown rot fungus</name>
    <dbReference type="NCBI Taxonomy" id="741705"/>
    <lineage>
        <taxon>Eukaryota</taxon>
        <taxon>Fungi</taxon>
        <taxon>Dikarya</taxon>
        <taxon>Basidiomycota</taxon>
        <taxon>Agaricomycotina</taxon>
        <taxon>Agaricomycetes</taxon>
        <taxon>Agaricomycetidae</taxon>
        <taxon>Boletales</taxon>
        <taxon>Coniophorineae</taxon>
        <taxon>Coniophoraceae</taxon>
        <taxon>Coniophora</taxon>
    </lineage>
</organism>
<dbReference type="KEGG" id="cput:CONPUDRAFT_139047"/>
<name>A0A5M3MFB7_CONPW</name>
<evidence type="ECO:0000256" key="1">
    <source>
        <dbReference type="SAM" id="MobiDB-lite"/>
    </source>
</evidence>
<feature type="domain" description="Glycosyl transferase family 25" evidence="2">
    <location>
        <begin position="177"/>
        <end position="296"/>
    </location>
</feature>
<dbReference type="Proteomes" id="UP000053558">
    <property type="component" value="Unassembled WGS sequence"/>
</dbReference>
<dbReference type="EMBL" id="JH711583">
    <property type="protein sequence ID" value="EIW77938.1"/>
    <property type="molecule type" value="Genomic_DNA"/>
</dbReference>
<proteinExistence type="predicted"/>
<dbReference type="AlphaFoldDB" id="A0A5M3MFB7"/>
<reference evidence="4" key="1">
    <citation type="journal article" date="2012" name="Science">
        <title>The Paleozoic origin of enzymatic lignin decomposition reconstructed from 31 fungal genomes.</title>
        <authorList>
            <person name="Floudas D."/>
            <person name="Binder M."/>
            <person name="Riley R."/>
            <person name="Barry K."/>
            <person name="Blanchette R.A."/>
            <person name="Henrissat B."/>
            <person name="Martinez A.T."/>
            <person name="Otillar R."/>
            <person name="Spatafora J.W."/>
            <person name="Yadav J.S."/>
            <person name="Aerts A."/>
            <person name="Benoit I."/>
            <person name="Boyd A."/>
            <person name="Carlson A."/>
            <person name="Copeland A."/>
            <person name="Coutinho P.M."/>
            <person name="de Vries R.P."/>
            <person name="Ferreira P."/>
            <person name="Findley K."/>
            <person name="Foster B."/>
            <person name="Gaskell J."/>
            <person name="Glotzer D."/>
            <person name="Gorecki P."/>
            <person name="Heitman J."/>
            <person name="Hesse C."/>
            <person name="Hori C."/>
            <person name="Igarashi K."/>
            <person name="Jurgens J.A."/>
            <person name="Kallen N."/>
            <person name="Kersten P."/>
            <person name="Kohler A."/>
            <person name="Kuees U."/>
            <person name="Kumar T.K.A."/>
            <person name="Kuo A."/>
            <person name="LaButti K."/>
            <person name="Larrondo L.F."/>
            <person name="Lindquist E."/>
            <person name="Ling A."/>
            <person name="Lombard V."/>
            <person name="Lucas S."/>
            <person name="Lundell T."/>
            <person name="Martin R."/>
            <person name="McLaughlin D.J."/>
            <person name="Morgenstern I."/>
            <person name="Morin E."/>
            <person name="Murat C."/>
            <person name="Nagy L.G."/>
            <person name="Nolan M."/>
            <person name="Ohm R.A."/>
            <person name="Patyshakuliyeva A."/>
            <person name="Rokas A."/>
            <person name="Ruiz-Duenas F.J."/>
            <person name="Sabat G."/>
            <person name="Salamov A."/>
            <person name="Samejima M."/>
            <person name="Schmutz J."/>
            <person name="Slot J.C."/>
            <person name="St John F."/>
            <person name="Stenlid J."/>
            <person name="Sun H."/>
            <person name="Sun S."/>
            <person name="Syed K."/>
            <person name="Tsang A."/>
            <person name="Wiebenga A."/>
            <person name="Young D."/>
            <person name="Pisabarro A."/>
            <person name="Eastwood D.C."/>
            <person name="Martin F."/>
            <person name="Cullen D."/>
            <person name="Grigoriev I.V."/>
            <person name="Hibbett D.S."/>
        </authorList>
    </citation>
    <scope>NUCLEOTIDE SEQUENCE [LARGE SCALE GENOMIC DNA]</scope>
    <source>
        <strain evidence="4">RWD-64-598 SS2</strain>
    </source>
</reference>
<dbReference type="OMA" id="GVISTFW"/>
<dbReference type="InterPro" id="IPR002654">
    <property type="entry name" value="Glyco_trans_25"/>
</dbReference>
<dbReference type="RefSeq" id="XP_007772235.1">
    <property type="nucleotide sequence ID" value="XM_007774045.1"/>
</dbReference>
<feature type="region of interest" description="Disordered" evidence="1">
    <location>
        <begin position="151"/>
        <end position="170"/>
    </location>
</feature>
<dbReference type="GeneID" id="19201289"/>
<keyword evidence="4" id="KW-1185">Reference proteome</keyword>
<evidence type="ECO:0000259" key="2">
    <source>
        <dbReference type="Pfam" id="PF01755"/>
    </source>
</evidence>
<protein>
    <recommendedName>
        <fullName evidence="2">Glycosyl transferase family 25 domain-containing protein</fullName>
    </recommendedName>
</protein>
<gene>
    <name evidence="3" type="ORF">CONPUDRAFT_139047</name>
</gene>
<dbReference type="OrthoDB" id="47375at2759"/>
<evidence type="ECO:0000313" key="3">
    <source>
        <dbReference type="EMBL" id="EIW77938.1"/>
    </source>
</evidence>
<dbReference type="Pfam" id="PF01755">
    <property type="entry name" value="Glyco_transf_25"/>
    <property type="match status" value="1"/>
</dbReference>
<accession>A0A5M3MFB7</accession>
<sequence length="373" mass="42132">MLASILPSDQLAHSRTLFPLSSPSDTAEIYAISLARRQDRRHVLNQIASALELDFTFIDATDASLPIIDTLLERVTWQRWARIDETDISAAESIPEDFDETSSDTYVAHAFPFAWSEEALSVIALDANITGPQPALYAGADYWDMSPPDAQQWAQNHPISSPPASGPSWRTSVHSASALNNIRKEEVMRRAAVACWHSHYQAIRDIVEKDHAFGLILEDDIDIDFNIEHTLLPQLPHLPPDWDILFLGHCHSSEHHNPPLPRAPRFRQTYHALCLHGYALSRKGARRLLTLLRSADYAYSRPVDHAVKDLVQMHMMQSYSAYPPLVVQRKEDRSDIVGAVPEDFAREWKAVEGDLADSTVERIRAYEEMEGVE</sequence>
<evidence type="ECO:0000313" key="4">
    <source>
        <dbReference type="Proteomes" id="UP000053558"/>
    </source>
</evidence>